<feature type="compositionally biased region" description="Basic and acidic residues" evidence="1">
    <location>
        <begin position="1065"/>
        <end position="1075"/>
    </location>
</feature>
<protein>
    <submittedName>
        <fullName evidence="3">Uncharacterized protein</fullName>
    </submittedName>
</protein>
<evidence type="ECO:0000256" key="1">
    <source>
        <dbReference type="SAM" id="MobiDB-lite"/>
    </source>
</evidence>
<feature type="region of interest" description="Disordered" evidence="1">
    <location>
        <begin position="747"/>
        <end position="1094"/>
    </location>
</feature>
<feature type="compositionally biased region" description="Polar residues" evidence="1">
    <location>
        <begin position="825"/>
        <end position="836"/>
    </location>
</feature>
<accession>A0A0P1BQB8</accession>
<feature type="transmembrane region" description="Helical" evidence="2">
    <location>
        <begin position="123"/>
        <end position="148"/>
    </location>
</feature>
<evidence type="ECO:0000256" key="2">
    <source>
        <dbReference type="SAM" id="Phobius"/>
    </source>
</evidence>
<dbReference type="AlphaFoldDB" id="A0A0P1BQB8"/>
<feature type="region of interest" description="Disordered" evidence="1">
    <location>
        <begin position="398"/>
        <end position="421"/>
    </location>
</feature>
<dbReference type="Proteomes" id="UP000054845">
    <property type="component" value="Unassembled WGS sequence"/>
</dbReference>
<organism evidence="3 4">
    <name type="scientific">Ceraceosorus bombacis</name>
    <dbReference type="NCBI Taxonomy" id="401625"/>
    <lineage>
        <taxon>Eukaryota</taxon>
        <taxon>Fungi</taxon>
        <taxon>Dikarya</taxon>
        <taxon>Basidiomycota</taxon>
        <taxon>Ustilaginomycotina</taxon>
        <taxon>Exobasidiomycetes</taxon>
        <taxon>Ceraceosorales</taxon>
        <taxon>Ceraceosoraceae</taxon>
        <taxon>Ceraceosorus</taxon>
    </lineage>
</organism>
<feature type="compositionally biased region" description="Polar residues" evidence="1">
    <location>
        <begin position="678"/>
        <end position="699"/>
    </location>
</feature>
<proteinExistence type="predicted"/>
<feature type="compositionally biased region" description="Polar residues" evidence="1">
    <location>
        <begin position="337"/>
        <end position="347"/>
    </location>
</feature>
<feature type="region of interest" description="Disordered" evidence="1">
    <location>
        <begin position="591"/>
        <end position="644"/>
    </location>
</feature>
<feature type="compositionally biased region" description="Polar residues" evidence="1">
    <location>
        <begin position="801"/>
        <end position="817"/>
    </location>
</feature>
<sequence>MDASALFDSLSQAEAYPIAPSDAFDARYALLPPPPPIYLSGLTPAGQRGRLPDFDSTPFPAVAARAWARRMFFFHLERAWPHLYFTTACIALLVLIVGAIWARRIWERSWWLLRVVKKPNGTLIVPNSLITYTTCTGAFGVLLIAWIWELYEWNVNDQRPALWVPWILLVWTPLFSAVHLASWGLFHSLPNVFTTSASGDVSAKHRSWVFRCMTRPATLNFLGGILPFFQALSVIAPTIVAHVQYMRALNEYYRWEREYANATQVDQQMLQDVQRIWYTFLDSAKIMSIVFLIWTIWAVMLFVVWSILNYRLMNVISAQLKHIRQLGRRQAEQAATIQARKQATSVAPEQPADRGADEAGQDLGGRGVMFGSKADDVIKEEYDGTFNKTESDALASDHGDAALNGKEDPVSPVGNGDSDVEGQHRWRTRLRGGLPPYSRRGSALLPNARGESEEDENFTAAQIAADEPTTTFFPPVRPSRIVRRQAPRVHGRTSQGNTKAQRYLRSVLIHVAIQAVAVTPAILGFASLACWLCVQTYNSFENADLHFDRTASTALIWMAWMANIGGTITLVAIAQRTYEPVLHFGLAHAGGSGSHSSGAKRQAAKSLEGSKGSKGRRMRNGRPISRIINAGSRSNENDDAPADNGYGVTYTTFFESETIQRPAKSFPHGGSDLRRNESVSSYGSAVNRSAGNEDAQMQRSESRDRAAAAAVGLGIGTAGSMPSFNQRSPVQPANKKSIARFAATPLPATPSQVHADGARARQGSHSQDAQEGTELRDMSPRSASAPRSPRDLPVHTGRHGPSSSNASLSRTGSSGTKYASRADPRSQSPVLQVQRTVDTHTAMRSADPQHGRRQRGSGSLELNTEGGDVNTSDDDADGTSYWGSRRPSNPSTDALGQHAGSRYFASERRSSAASRTAGSSSGHAPNLSGAPYVVGGASAPRSKHIATLAQRPGSTSSRLSDVNDPPAPLQTGLVPAPRRRAPGRPSSARRVPSSDSASQLHASSPHPLSPTSVPGVPEHPSGSVQDVPGRDISTLEPVSQVARQAPHSSPTFGLLTPHDAASENTAEHPRSDHSRYSPTSVAGSESAAGYAQAY</sequence>
<keyword evidence="2" id="KW-0812">Transmembrane</keyword>
<keyword evidence="2" id="KW-1133">Transmembrane helix</keyword>
<evidence type="ECO:0000313" key="4">
    <source>
        <dbReference type="Proteomes" id="UP000054845"/>
    </source>
</evidence>
<feature type="transmembrane region" description="Helical" evidence="2">
    <location>
        <begin position="221"/>
        <end position="245"/>
    </location>
</feature>
<keyword evidence="4" id="KW-1185">Reference proteome</keyword>
<evidence type="ECO:0000313" key="3">
    <source>
        <dbReference type="EMBL" id="CEH18043.1"/>
    </source>
</evidence>
<feature type="region of interest" description="Disordered" evidence="1">
    <location>
        <begin position="337"/>
        <end position="365"/>
    </location>
</feature>
<feature type="compositionally biased region" description="Basic and acidic residues" evidence="1">
    <location>
        <begin position="398"/>
        <end position="409"/>
    </location>
</feature>
<reference evidence="3 4" key="1">
    <citation type="submission" date="2014-09" db="EMBL/GenBank/DDBJ databases">
        <authorList>
            <person name="Magalhaes I.L.F."/>
            <person name="Oliveira U."/>
            <person name="Santos F.R."/>
            <person name="Vidigal T.H.D.A."/>
            <person name="Brescovit A.D."/>
            <person name="Santos A.J."/>
        </authorList>
    </citation>
    <scope>NUCLEOTIDE SEQUENCE [LARGE SCALE GENOMIC DNA]</scope>
</reference>
<feature type="compositionally biased region" description="Low complexity" evidence="1">
    <location>
        <begin position="911"/>
        <end position="921"/>
    </location>
</feature>
<feature type="transmembrane region" description="Helical" evidence="2">
    <location>
        <begin position="507"/>
        <end position="534"/>
    </location>
</feature>
<feature type="transmembrane region" description="Helical" evidence="2">
    <location>
        <begin position="286"/>
        <end position="308"/>
    </location>
</feature>
<name>A0A0P1BQB8_9BASI</name>
<feature type="transmembrane region" description="Helical" evidence="2">
    <location>
        <begin position="83"/>
        <end position="102"/>
    </location>
</feature>
<feature type="transmembrane region" description="Helical" evidence="2">
    <location>
        <begin position="163"/>
        <end position="186"/>
    </location>
</feature>
<feature type="region of interest" description="Disordered" evidence="1">
    <location>
        <begin position="661"/>
        <end position="708"/>
    </location>
</feature>
<dbReference type="OrthoDB" id="3365284at2759"/>
<keyword evidence="2" id="KW-0472">Membrane</keyword>
<feature type="compositionally biased region" description="Low complexity" evidence="1">
    <location>
        <begin position="983"/>
        <end position="1004"/>
    </location>
</feature>
<dbReference type="EMBL" id="CCYA01000269">
    <property type="protein sequence ID" value="CEH18043.1"/>
    <property type="molecule type" value="Genomic_DNA"/>
</dbReference>